<evidence type="ECO:0000256" key="4">
    <source>
        <dbReference type="ARBA" id="ARBA00023134"/>
    </source>
</evidence>
<dbReference type="GO" id="GO:0000349">
    <property type="term" value="P:generation of catalytic spliceosome for first transesterification step"/>
    <property type="evidence" value="ECO:0007669"/>
    <property type="project" value="EnsemblFungi"/>
</dbReference>
<keyword evidence="11" id="KW-1185">Reference proteome</keyword>
<evidence type="ECO:0000256" key="3">
    <source>
        <dbReference type="ARBA" id="ARBA00022741"/>
    </source>
</evidence>
<dbReference type="PROSITE" id="PS51722">
    <property type="entry name" value="G_TR_2"/>
    <property type="match status" value="1"/>
</dbReference>
<evidence type="ECO:0000256" key="2">
    <source>
        <dbReference type="ARBA" id="ARBA00022664"/>
    </source>
</evidence>
<protein>
    <recommendedName>
        <fullName evidence="9">Tr-type G domain-containing protein</fullName>
    </recommendedName>
</protein>
<dbReference type="FunFam" id="3.30.70.870:FF:000002">
    <property type="entry name" value="Translation elongation factor 2"/>
    <property type="match status" value="1"/>
</dbReference>
<comment type="subcellular location">
    <subcellularLocation>
        <location evidence="1">Nucleus</location>
    </subcellularLocation>
</comment>
<dbReference type="Pfam" id="PF03764">
    <property type="entry name" value="EFG_IV"/>
    <property type="match status" value="1"/>
</dbReference>
<dbReference type="Gene3D" id="3.30.230.10">
    <property type="match status" value="1"/>
</dbReference>
<gene>
    <name evidence="10" type="primary">KNAG0C00990</name>
    <name evidence="10" type="ordered locus">KNAG_0C00990</name>
</gene>
<keyword evidence="3" id="KW-0547">Nucleotide-binding</keyword>
<dbReference type="CDD" id="cd01683">
    <property type="entry name" value="EF2_IV_snRNP"/>
    <property type="match status" value="1"/>
</dbReference>
<sequence>MDKEDLYDEFGNFIGDLNETVKTDLPTEEAQQSVLEDDEELELPFDDDDEEEDTTALVTKQYGTDVEVLVETENIQSFDEPLVKPQESNVSKPEHVLFTKGRRNIPKATLDRDYMLSLLQIPERIRNVAVIGPLHSGKTSLTDLFVYESHRRLNCVSKSVEQGWKQLKYMDALKQEIERGVSIKLNGFTFLAEDLNDKSLVVNLLDAPGHVNFMDEVAVSLDACDIAMICIDVVEGVTAVVEQLIKQCERRKMDIIFVINKIDRLILEFKISPHDCYLKLLHLVTKLNTFTKSRYSPELNNVAFASSLLGFSFTMAQFAKQHYIDKIAVSRRKQFTKALWTQYFESFVLEPIYKIVTHTLSTNDLDILVSKLKPIMPLPPKIPENFTDPLPLLKYVFQTFMGKRQLGIHSALQQCSSPTYLKSPNTIAHILKTLDYGGDEYCLVKIISGQLVTGSEIFVVDSDSDIIDDNADKEVAIDTVSILGGRYVLECERAYPGQIVLVKGISHQIEKSGTLFSSKQSLSDHHELFLPKIDYINIPSFKMVLEPLNSKDLPRLMDALNKINKYYPGVLIKIEESGENVIIGSGELYMDCLLYDLRINYAKMEIKISDPMTIFRESCASESFAAIPITMSNDKITISIGAEPLDLNFIKDVGQGKLDPALFEKESNVRELSKLLRKNYGWDSLAARNVWFFYNTNVFIDDTIPDETDRDLLNNFKEQIKQGFYWAVKEGPLCEENIFGVQFKLLSFTVNGSLDDADMVQTVGNQLIPMIRKACYIALLTAKPCLLEPVYQVDIVVNRELQIVVDELFAKRRGGRIYRTLPIGGTPFLEVRGQLPVIESFGFETDLRLATRGQAMCQLQFWNEIWRRVPGDVMNSDAVIPKLKPAPRESLSRDFVMKTRRRKGLSNDGFVSDTDGPSLSKYIDRGLFEQLQGNGLV</sequence>
<dbReference type="PRINTS" id="PR00315">
    <property type="entry name" value="ELONGATNFCT"/>
</dbReference>
<dbReference type="GO" id="GO:0000244">
    <property type="term" value="P:spliceosomal tri-snRNP complex assembly"/>
    <property type="evidence" value="ECO:0007669"/>
    <property type="project" value="EnsemblFungi"/>
</dbReference>
<evidence type="ECO:0000313" key="10">
    <source>
        <dbReference type="EMBL" id="CCK69212.1"/>
    </source>
</evidence>
<dbReference type="GO" id="GO:0005682">
    <property type="term" value="C:U5 snRNP"/>
    <property type="evidence" value="ECO:0007669"/>
    <property type="project" value="EnsemblFungi"/>
</dbReference>
<dbReference type="GO" id="GO:0030623">
    <property type="term" value="F:U5 snRNA binding"/>
    <property type="evidence" value="ECO:0007669"/>
    <property type="project" value="EnsemblFungi"/>
</dbReference>
<dbReference type="GO" id="GO:0005829">
    <property type="term" value="C:cytosol"/>
    <property type="evidence" value="ECO:0007669"/>
    <property type="project" value="TreeGrafter"/>
</dbReference>
<dbReference type="SMART" id="SM00838">
    <property type="entry name" value="EFG_C"/>
    <property type="match status" value="1"/>
</dbReference>
<dbReference type="Proteomes" id="UP000006310">
    <property type="component" value="Chromosome 3"/>
</dbReference>
<dbReference type="InterPro" id="IPR000640">
    <property type="entry name" value="EFG_V-like"/>
</dbReference>
<evidence type="ECO:0000256" key="8">
    <source>
        <dbReference type="SAM" id="MobiDB-lite"/>
    </source>
</evidence>
<evidence type="ECO:0000256" key="7">
    <source>
        <dbReference type="ARBA" id="ARBA00055641"/>
    </source>
</evidence>
<dbReference type="SUPFAM" id="SSF52540">
    <property type="entry name" value="P-loop containing nucleoside triphosphate hydrolases"/>
    <property type="match status" value="1"/>
</dbReference>
<proteinExistence type="predicted"/>
<feature type="domain" description="Tr-type G" evidence="9">
    <location>
        <begin position="123"/>
        <end position="331"/>
    </location>
</feature>
<dbReference type="RefSeq" id="XP_022463458.1">
    <property type="nucleotide sequence ID" value="XM_022606799.1"/>
</dbReference>
<dbReference type="Gene3D" id="3.40.50.300">
    <property type="entry name" value="P-loop containing nucleotide triphosphate hydrolases"/>
    <property type="match status" value="1"/>
</dbReference>
<evidence type="ECO:0000256" key="1">
    <source>
        <dbReference type="ARBA" id="ARBA00004123"/>
    </source>
</evidence>
<dbReference type="SMART" id="SM00889">
    <property type="entry name" value="EFG_IV"/>
    <property type="match status" value="1"/>
</dbReference>
<dbReference type="InterPro" id="IPR000795">
    <property type="entry name" value="T_Tr_GTP-bd_dom"/>
</dbReference>
<dbReference type="GO" id="GO:0071007">
    <property type="term" value="C:U2-type catalytic step 2 spliceosome"/>
    <property type="evidence" value="ECO:0007669"/>
    <property type="project" value="TreeGrafter"/>
</dbReference>
<name>J7RW53_HUIN7</name>
<reference evidence="10 11" key="1">
    <citation type="journal article" date="2011" name="Proc. Natl. Acad. Sci. U.S.A.">
        <title>Evolutionary erosion of yeast sex chromosomes by mating-type switching accidents.</title>
        <authorList>
            <person name="Gordon J.L."/>
            <person name="Armisen D."/>
            <person name="Proux-Wera E."/>
            <person name="Oheigeartaigh S.S."/>
            <person name="Byrne K.P."/>
            <person name="Wolfe K.H."/>
        </authorList>
    </citation>
    <scope>NUCLEOTIDE SEQUENCE [LARGE SCALE GENOMIC DNA]</scope>
    <source>
        <strain evidence="11">ATCC MYA-139 / BCRC 22969 / CBS 8797 / CCRC 22969 / KCTC 17520 / NBRC 10181 / NCYC 3082</strain>
    </source>
</reference>
<dbReference type="SUPFAM" id="SSF54211">
    <property type="entry name" value="Ribosomal protein S5 domain 2-like"/>
    <property type="match status" value="1"/>
</dbReference>
<dbReference type="Gene3D" id="3.30.70.240">
    <property type="match status" value="1"/>
</dbReference>
<dbReference type="EMBL" id="HE978316">
    <property type="protein sequence ID" value="CCK69212.1"/>
    <property type="molecule type" value="Genomic_DNA"/>
</dbReference>
<dbReference type="InterPro" id="IPR014721">
    <property type="entry name" value="Ribsml_uS5_D2-typ_fold_subgr"/>
</dbReference>
<dbReference type="InterPro" id="IPR044121">
    <property type="entry name" value="Snu114_GTP-bd"/>
</dbReference>
<dbReference type="FunFam" id="3.30.70.240:FF:000022">
    <property type="entry name" value="U5 snRNP-specific protein"/>
    <property type="match status" value="1"/>
</dbReference>
<dbReference type="SUPFAM" id="SSF54980">
    <property type="entry name" value="EF-G C-terminal domain-like"/>
    <property type="match status" value="2"/>
</dbReference>
<dbReference type="AlphaFoldDB" id="J7RW53"/>
<dbReference type="SUPFAM" id="SSF50447">
    <property type="entry name" value="Translation proteins"/>
    <property type="match status" value="1"/>
</dbReference>
<keyword evidence="5" id="KW-0508">mRNA splicing</keyword>
<dbReference type="Gene3D" id="3.30.70.870">
    <property type="entry name" value="Elongation Factor G (Translational Gtpase), domain 3"/>
    <property type="match status" value="1"/>
</dbReference>
<dbReference type="InterPro" id="IPR027417">
    <property type="entry name" value="P-loop_NTPase"/>
</dbReference>
<dbReference type="GO" id="GO:0003924">
    <property type="term" value="F:GTPase activity"/>
    <property type="evidence" value="ECO:0007669"/>
    <property type="project" value="EnsemblFungi"/>
</dbReference>
<dbReference type="HOGENOM" id="CLU_002794_11_2_1"/>
<dbReference type="InterPro" id="IPR005517">
    <property type="entry name" value="Transl_elong_EFG/EF2_IV"/>
</dbReference>
<dbReference type="InterPro" id="IPR005225">
    <property type="entry name" value="Small_GTP-bd"/>
</dbReference>
<dbReference type="FunFam" id="3.40.50.300:FF:000646">
    <property type="entry name" value="U5 small nuclear ribonucleoprotein component"/>
    <property type="match status" value="1"/>
</dbReference>
<dbReference type="InterPro" id="IPR009000">
    <property type="entry name" value="Transl_B-barrel_sf"/>
</dbReference>
<feature type="region of interest" description="Disordered" evidence="8">
    <location>
        <begin position="20"/>
        <end position="52"/>
    </location>
</feature>
<dbReference type="NCBIfam" id="TIGR00231">
    <property type="entry name" value="small_GTP"/>
    <property type="match status" value="1"/>
</dbReference>
<evidence type="ECO:0000256" key="5">
    <source>
        <dbReference type="ARBA" id="ARBA00023187"/>
    </source>
</evidence>
<keyword evidence="6" id="KW-0539">Nucleus</keyword>
<dbReference type="Gene3D" id="2.40.30.10">
    <property type="entry name" value="Translation factors"/>
    <property type="match status" value="1"/>
</dbReference>
<dbReference type="OrthoDB" id="364892at2759"/>
<dbReference type="GO" id="GO:0005525">
    <property type="term" value="F:GTP binding"/>
    <property type="evidence" value="ECO:0007669"/>
    <property type="project" value="UniProtKB-KW"/>
</dbReference>
<dbReference type="PANTHER" id="PTHR42908">
    <property type="entry name" value="TRANSLATION ELONGATION FACTOR-RELATED"/>
    <property type="match status" value="1"/>
</dbReference>
<dbReference type="PANTHER" id="PTHR42908:SF6">
    <property type="entry name" value="116 KDA U5 SMALL NUCLEAR RIBONUCLEOPROTEIN COMPONENT"/>
    <property type="match status" value="1"/>
</dbReference>
<organism evidence="10 11">
    <name type="scientific">Huiozyma naganishii (strain ATCC MYA-139 / BCRC 22969 / CBS 8797 / KCTC 17520 / NBRC 10181 / NCYC 3082 / Yp74L-3)</name>
    <name type="common">Yeast</name>
    <name type="synonym">Kazachstania naganishii</name>
    <dbReference type="NCBI Taxonomy" id="1071383"/>
    <lineage>
        <taxon>Eukaryota</taxon>
        <taxon>Fungi</taxon>
        <taxon>Dikarya</taxon>
        <taxon>Ascomycota</taxon>
        <taxon>Saccharomycotina</taxon>
        <taxon>Saccharomycetes</taxon>
        <taxon>Saccharomycetales</taxon>
        <taxon>Saccharomycetaceae</taxon>
        <taxon>Huiozyma</taxon>
    </lineage>
</organism>
<feature type="compositionally biased region" description="Acidic residues" evidence="8">
    <location>
        <begin position="35"/>
        <end position="52"/>
    </location>
</feature>
<dbReference type="eggNOG" id="KOG0468">
    <property type="taxonomic scope" value="Eukaryota"/>
</dbReference>
<dbReference type="GeneID" id="34524892"/>
<dbReference type="CDD" id="cd04167">
    <property type="entry name" value="Snu114p"/>
    <property type="match status" value="1"/>
</dbReference>
<keyword evidence="4" id="KW-0342">GTP-binding</keyword>
<evidence type="ECO:0000259" key="9">
    <source>
        <dbReference type="PROSITE" id="PS51722"/>
    </source>
</evidence>
<dbReference type="InterPro" id="IPR020568">
    <property type="entry name" value="Ribosomal_Su5_D2-typ_SF"/>
</dbReference>
<dbReference type="GO" id="GO:0000388">
    <property type="term" value="P:spliceosome conformational change to release U4 (or U4atac) and U1 (or U11)"/>
    <property type="evidence" value="ECO:0007669"/>
    <property type="project" value="EnsemblFungi"/>
</dbReference>
<evidence type="ECO:0000256" key="6">
    <source>
        <dbReference type="ARBA" id="ARBA00023242"/>
    </source>
</evidence>
<keyword evidence="2" id="KW-0507">mRNA processing</keyword>
<dbReference type="GO" id="GO:0000974">
    <property type="term" value="C:Prp19 complex"/>
    <property type="evidence" value="ECO:0007669"/>
    <property type="project" value="EnsemblFungi"/>
</dbReference>
<dbReference type="KEGG" id="kng:KNAG_0C00990"/>
<evidence type="ECO:0000313" key="11">
    <source>
        <dbReference type="Proteomes" id="UP000006310"/>
    </source>
</evidence>
<accession>J7RW53</accession>
<dbReference type="Pfam" id="PF00009">
    <property type="entry name" value="GTP_EFTU"/>
    <property type="match status" value="1"/>
</dbReference>
<reference evidence="11" key="2">
    <citation type="submission" date="2012-08" db="EMBL/GenBank/DDBJ databases">
        <title>Genome sequence of Kazachstania naganishii.</title>
        <authorList>
            <person name="Gordon J.L."/>
            <person name="Armisen D."/>
            <person name="Proux-Wera E."/>
            <person name="OhEigeartaigh S.S."/>
            <person name="Byrne K.P."/>
            <person name="Wolfe K.H."/>
        </authorList>
    </citation>
    <scope>NUCLEOTIDE SEQUENCE [LARGE SCALE GENOMIC DNA]</scope>
    <source>
        <strain evidence="11">ATCC MYA-139 / BCRC 22969 / CBS 8797 / CCRC 22969 / KCTC 17520 / NBRC 10181 / NCYC 3082</strain>
    </source>
</reference>
<dbReference type="GO" id="GO:0046540">
    <property type="term" value="C:U4/U6 x U5 tri-snRNP complex"/>
    <property type="evidence" value="ECO:0007669"/>
    <property type="project" value="EnsemblFungi"/>
</dbReference>
<dbReference type="Pfam" id="PF00679">
    <property type="entry name" value="EFG_C"/>
    <property type="match status" value="1"/>
</dbReference>
<dbReference type="STRING" id="1071383.J7RW53"/>
<dbReference type="InterPro" id="IPR035647">
    <property type="entry name" value="EFG_III/V"/>
</dbReference>
<comment type="function">
    <text evidence="7">Component of the U5 snRNP complex required for pre-mRNA splicing. Binds GTP.</text>
</comment>
<dbReference type="OMA" id="THRMTTF"/>